<organism evidence="2">
    <name type="scientific">termite gut metagenome</name>
    <dbReference type="NCBI Taxonomy" id="433724"/>
    <lineage>
        <taxon>unclassified sequences</taxon>
        <taxon>metagenomes</taxon>
        <taxon>organismal metagenomes</taxon>
    </lineage>
</organism>
<dbReference type="InterPro" id="IPR043729">
    <property type="entry name" value="DUF5672"/>
</dbReference>
<accession>A0A5J4RF91</accession>
<dbReference type="Pfam" id="PF18922">
    <property type="entry name" value="DUF5672"/>
    <property type="match status" value="1"/>
</dbReference>
<dbReference type="EMBL" id="SNRY01001191">
    <property type="protein sequence ID" value="KAA6332816.1"/>
    <property type="molecule type" value="Genomic_DNA"/>
</dbReference>
<evidence type="ECO:0000313" key="2">
    <source>
        <dbReference type="EMBL" id="KAA6332816.1"/>
    </source>
</evidence>
<reference evidence="2" key="1">
    <citation type="submission" date="2019-03" db="EMBL/GenBank/DDBJ databases">
        <title>Single cell metagenomics reveals metabolic interactions within the superorganism composed of flagellate Streblomastix strix and complex community of Bacteroidetes bacteria on its surface.</title>
        <authorList>
            <person name="Treitli S.C."/>
            <person name="Kolisko M."/>
            <person name="Husnik F."/>
            <person name="Keeling P."/>
            <person name="Hampl V."/>
        </authorList>
    </citation>
    <scope>NUCLEOTIDE SEQUENCE</scope>
    <source>
        <strain evidence="2">STM</strain>
    </source>
</reference>
<feature type="domain" description="DUF5672" evidence="1">
    <location>
        <begin position="57"/>
        <end position="244"/>
    </location>
</feature>
<evidence type="ECO:0000259" key="1">
    <source>
        <dbReference type="Pfam" id="PF18922"/>
    </source>
</evidence>
<protein>
    <recommendedName>
        <fullName evidence="1">DUF5672 domain-containing protein</fullName>
    </recommendedName>
</protein>
<comment type="caution">
    <text evidence="2">The sequence shown here is derived from an EMBL/GenBank/DDBJ whole genome shotgun (WGS) entry which is preliminary data.</text>
</comment>
<sequence length="267" mass="32050">MKSCLVKVIIPVYKNVLSENERISLDRAYSILKNYPIVVVKPSSLKPDMLFEDYPALTFESFNDAYFRNLSGYNKLMLSEEFYERFADTGYILVCQLDAYIFKDELKEWCLKDYDYIGAPWLVRPIYRFPLLRFTSWIKKQYCDLFDLPNGQITNFRVGNGGLSLRKIESHLNATRQLRSVIQFYLSRRRHHIYNEDVFWAVEVNKQGLGFRYPDCMEALQFSFDKYPKWCYKLNGYQLPFGCHSWYKRKMRKFWYPIILNSNINEE</sequence>
<gene>
    <name evidence="2" type="ORF">EZS27_018710</name>
</gene>
<proteinExistence type="predicted"/>
<name>A0A5J4RF91_9ZZZZ</name>
<dbReference type="AlphaFoldDB" id="A0A5J4RF91"/>